<proteinExistence type="predicted"/>
<sequence>MKNIFLLFIILIGVYSNLNAQVAIGTDTPGIGAALTIEDSTGTSGVLFPKVSIDDLSTVTPLPIGTEDGTIVYNTNTTTGVGYYFFKNNRWEPIFGTVGGMAKFTNAVSGASSNNLNNGSTTAQLFGANYFNDNAVIYQIINPSISANSIRIGAAGRYKIIINLSLVGYSNNSSERLLAVEAVLNINGTATGGIYRSSEMISPNSSSPDYGSIELTEIVNLNTNDVITVNVNRTQEIGNVYLRSSNTSSIFLERLN</sequence>
<evidence type="ECO:0008006" key="3">
    <source>
        <dbReference type="Google" id="ProtNLM"/>
    </source>
</evidence>
<organism evidence="1 2">
    <name type="scientific">Nonlabens xylanidelens</name>
    <dbReference type="NCBI Taxonomy" id="191564"/>
    <lineage>
        <taxon>Bacteria</taxon>
        <taxon>Pseudomonadati</taxon>
        <taxon>Bacteroidota</taxon>
        <taxon>Flavobacteriia</taxon>
        <taxon>Flavobacteriales</taxon>
        <taxon>Flavobacteriaceae</taxon>
        <taxon>Nonlabens</taxon>
    </lineage>
</organism>
<reference evidence="1 2" key="1">
    <citation type="submission" date="2018-02" db="EMBL/GenBank/DDBJ databases">
        <title>Genomic Encyclopedia of Archaeal and Bacterial Type Strains, Phase II (KMG-II): from individual species to whole genera.</title>
        <authorList>
            <person name="Goeker M."/>
        </authorList>
    </citation>
    <scope>NUCLEOTIDE SEQUENCE [LARGE SCALE GENOMIC DNA]</scope>
    <source>
        <strain evidence="1 2">DSM 16809</strain>
    </source>
</reference>
<dbReference type="RefSeq" id="WP_104515598.1">
    <property type="nucleotide sequence ID" value="NZ_MQVW01000024.1"/>
</dbReference>
<keyword evidence="2" id="KW-1185">Reference proteome</keyword>
<evidence type="ECO:0000313" key="2">
    <source>
        <dbReference type="Proteomes" id="UP000239002"/>
    </source>
</evidence>
<protein>
    <recommendedName>
        <fullName evidence="3">C1q domain-containing protein</fullName>
    </recommendedName>
</protein>
<dbReference type="SUPFAM" id="SSF49842">
    <property type="entry name" value="TNF-like"/>
    <property type="match status" value="1"/>
</dbReference>
<dbReference type="Proteomes" id="UP000239002">
    <property type="component" value="Unassembled WGS sequence"/>
</dbReference>
<accession>A0A2S6ILW4</accession>
<name>A0A2S6ILW4_9FLAO</name>
<dbReference type="OrthoDB" id="1247310at2"/>
<dbReference type="AlphaFoldDB" id="A0A2S6ILW4"/>
<evidence type="ECO:0000313" key="1">
    <source>
        <dbReference type="EMBL" id="PPK95178.1"/>
    </source>
</evidence>
<gene>
    <name evidence="1" type="ORF">LY01_01931</name>
</gene>
<dbReference type="InterPro" id="IPR008983">
    <property type="entry name" value="Tumour_necrosis_fac-like_dom"/>
</dbReference>
<dbReference type="EMBL" id="PTJE01000003">
    <property type="protein sequence ID" value="PPK95178.1"/>
    <property type="molecule type" value="Genomic_DNA"/>
</dbReference>
<comment type="caution">
    <text evidence="1">The sequence shown here is derived from an EMBL/GenBank/DDBJ whole genome shotgun (WGS) entry which is preliminary data.</text>
</comment>